<dbReference type="RefSeq" id="XP_064655354.1">
    <property type="nucleotide sequence ID" value="XM_064806537.1"/>
</dbReference>
<accession>A0AAV9NZN8</accession>
<keyword evidence="1" id="KW-0732">Signal</keyword>
<gene>
    <name evidence="2" type="ORF">LTR77_009309</name>
</gene>
<feature type="chain" id="PRO_5043787917" evidence="1">
    <location>
        <begin position="21"/>
        <end position="303"/>
    </location>
</feature>
<dbReference type="AlphaFoldDB" id="A0AAV9NZN8"/>
<evidence type="ECO:0000256" key="1">
    <source>
        <dbReference type="SAM" id="SignalP"/>
    </source>
</evidence>
<comment type="caution">
    <text evidence="2">The sequence shown here is derived from an EMBL/GenBank/DDBJ whole genome shotgun (WGS) entry which is preliminary data.</text>
</comment>
<name>A0AAV9NZN8_9PEZI</name>
<dbReference type="EMBL" id="JAVRRT010000017">
    <property type="protein sequence ID" value="KAK5165211.1"/>
    <property type="molecule type" value="Genomic_DNA"/>
</dbReference>
<sequence length="303" mass="31519">MIYLPALAFGLLALTRQVLGDNEVCFNDDPGHFGDTINPLAGPDLQNIISSIGNKQLINMGGDAVDRNGDFIVPAHHSLLIDYNTARVCFQNPQSFGDQTMTFAEAFAALSSFVSACRLDLETPVSGGGTAVGKDSSVGKTQMNIWIQNVHDGMTHDCLGNQPASHVSSFNLATINGQGVSGTTLEVMRSQFPDELKYAAAFGGVAGVASMAAVIQGVIVDPRPLAIELEIVATSTIEVVVTEADKVIDISAAAGRIGEIVKLLEADGVIATVEAEIALTTAEAIAAAASRFGASILGIFNGL</sequence>
<feature type="signal peptide" evidence="1">
    <location>
        <begin position="1"/>
        <end position="20"/>
    </location>
</feature>
<organism evidence="2 3">
    <name type="scientific">Saxophila tyrrhenica</name>
    <dbReference type="NCBI Taxonomy" id="1690608"/>
    <lineage>
        <taxon>Eukaryota</taxon>
        <taxon>Fungi</taxon>
        <taxon>Dikarya</taxon>
        <taxon>Ascomycota</taxon>
        <taxon>Pezizomycotina</taxon>
        <taxon>Dothideomycetes</taxon>
        <taxon>Dothideomycetidae</taxon>
        <taxon>Mycosphaerellales</taxon>
        <taxon>Extremaceae</taxon>
        <taxon>Saxophila</taxon>
    </lineage>
</organism>
<keyword evidence="3" id="KW-1185">Reference proteome</keyword>
<proteinExistence type="predicted"/>
<evidence type="ECO:0000313" key="2">
    <source>
        <dbReference type="EMBL" id="KAK5165211.1"/>
    </source>
</evidence>
<dbReference type="GeneID" id="89930641"/>
<protein>
    <submittedName>
        <fullName evidence="2">Uncharacterized protein</fullName>
    </submittedName>
</protein>
<dbReference type="Proteomes" id="UP001337655">
    <property type="component" value="Unassembled WGS sequence"/>
</dbReference>
<evidence type="ECO:0000313" key="3">
    <source>
        <dbReference type="Proteomes" id="UP001337655"/>
    </source>
</evidence>
<reference evidence="2 3" key="1">
    <citation type="submission" date="2023-08" db="EMBL/GenBank/DDBJ databases">
        <title>Black Yeasts Isolated from many extreme environments.</title>
        <authorList>
            <person name="Coleine C."/>
            <person name="Stajich J.E."/>
            <person name="Selbmann L."/>
        </authorList>
    </citation>
    <scope>NUCLEOTIDE SEQUENCE [LARGE SCALE GENOMIC DNA]</scope>
    <source>
        <strain evidence="2 3">CCFEE 5935</strain>
    </source>
</reference>